<evidence type="ECO:0000256" key="3">
    <source>
        <dbReference type="ARBA" id="ARBA00006170"/>
    </source>
</evidence>
<dbReference type="InterPro" id="IPR020568">
    <property type="entry name" value="Ribosomal_Su5_D2-typ_SF"/>
</dbReference>
<dbReference type="Proteomes" id="UP000467840">
    <property type="component" value="Chromosome 16"/>
</dbReference>
<dbReference type="GO" id="GO:0103117">
    <property type="term" value="F:UDP-3-O-acyl-N-acetylglucosamine deacetylase activity"/>
    <property type="evidence" value="ECO:0007669"/>
    <property type="project" value="UniProtKB-EC"/>
</dbReference>
<dbReference type="GO" id="GO:2001289">
    <property type="term" value="P:lipid X metabolic process"/>
    <property type="evidence" value="ECO:0007669"/>
    <property type="project" value="UniProtKB-ARBA"/>
</dbReference>
<evidence type="ECO:0000256" key="11">
    <source>
        <dbReference type="ARBA" id="ARBA00024535"/>
    </source>
</evidence>
<evidence type="ECO:0000256" key="8">
    <source>
        <dbReference type="ARBA" id="ARBA00022801"/>
    </source>
</evidence>
<evidence type="ECO:0000256" key="4">
    <source>
        <dbReference type="ARBA" id="ARBA00012745"/>
    </source>
</evidence>
<dbReference type="InterPro" id="IPR015870">
    <property type="entry name" value="UDP-acyl_N-AcGlcN_deAcase_N"/>
</dbReference>
<organism evidence="13 14">
    <name type="scientific">Hevea brasiliensis</name>
    <name type="common">Para rubber tree</name>
    <name type="synonym">Siphonia brasiliensis</name>
    <dbReference type="NCBI Taxonomy" id="3981"/>
    <lineage>
        <taxon>Eukaryota</taxon>
        <taxon>Viridiplantae</taxon>
        <taxon>Streptophyta</taxon>
        <taxon>Embryophyta</taxon>
        <taxon>Tracheophyta</taxon>
        <taxon>Spermatophyta</taxon>
        <taxon>Magnoliopsida</taxon>
        <taxon>eudicotyledons</taxon>
        <taxon>Gunneridae</taxon>
        <taxon>Pentapetalae</taxon>
        <taxon>rosids</taxon>
        <taxon>fabids</taxon>
        <taxon>Malpighiales</taxon>
        <taxon>Euphorbiaceae</taxon>
        <taxon>Crotonoideae</taxon>
        <taxon>Micrandreae</taxon>
        <taxon>Hevea</taxon>
    </lineage>
</organism>
<protein>
    <recommendedName>
        <fullName evidence="4">UDP-3-O-acyl-N-acetylglucosamine deacetylase</fullName>
        <ecNumber evidence="4">3.5.1.108</ecNumber>
    </recommendedName>
</protein>
<accession>A0A6A6LRU6</accession>
<dbReference type="InterPro" id="IPR004463">
    <property type="entry name" value="UDP-acyl_GlcNac_deAcase"/>
</dbReference>
<evidence type="ECO:0000256" key="2">
    <source>
        <dbReference type="ARBA" id="ARBA00005002"/>
    </source>
</evidence>
<dbReference type="GO" id="GO:0009245">
    <property type="term" value="P:lipid A biosynthetic process"/>
    <property type="evidence" value="ECO:0007669"/>
    <property type="project" value="UniProtKB-KW"/>
</dbReference>
<evidence type="ECO:0000313" key="13">
    <source>
        <dbReference type="EMBL" id="KAF2303185.1"/>
    </source>
</evidence>
<keyword evidence="10" id="KW-0443">Lipid metabolism</keyword>
<dbReference type="GO" id="GO:0005739">
    <property type="term" value="C:mitochondrion"/>
    <property type="evidence" value="ECO:0007669"/>
    <property type="project" value="UniProtKB-ARBA"/>
</dbReference>
<comment type="similarity">
    <text evidence="3">Belongs to the LpxC family.</text>
</comment>
<evidence type="ECO:0000256" key="1">
    <source>
        <dbReference type="ARBA" id="ARBA00001947"/>
    </source>
</evidence>
<dbReference type="EC" id="3.5.1.108" evidence="4"/>
<comment type="function">
    <text evidence="12">Involved in the biosynthesis of lipid A, a phosphorylated glycolipid that in bacteria anchors the lipopolysaccharide to the outer membrane of the cell. Lipid A-like molecules in plants may serve as structural components of the outer membranes of mitochondria and/or chloroplasts, or may be involved in signal transduction or plant defense responses.</text>
</comment>
<keyword evidence="7" id="KW-0479">Metal-binding</keyword>
<dbReference type="PANTHER" id="PTHR33694:SF1">
    <property type="entry name" value="UDP-3-O-ACYL-N-ACETYLGLUCOSAMINE DEACETYLASE 1, MITOCHONDRIAL-RELATED"/>
    <property type="match status" value="1"/>
</dbReference>
<keyword evidence="14" id="KW-1185">Reference proteome</keyword>
<dbReference type="GO" id="GO:0046872">
    <property type="term" value="F:metal ion binding"/>
    <property type="evidence" value="ECO:0007669"/>
    <property type="project" value="UniProtKB-KW"/>
</dbReference>
<dbReference type="PANTHER" id="PTHR33694">
    <property type="entry name" value="UDP-3-O-ACYL-N-ACETYLGLUCOSAMINE DEACETYLASE 1, MITOCHONDRIAL-RELATED"/>
    <property type="match status" value="1"/>
</dbReference>
<evidence type="ECO:0000256" key="12">
    <source>
        <dbReference type="ARBA" id="ARBA00024987"/>
    </source>
</evidence>
<dbReference type="Gene3D" id="3.30.1700.10">
    <property type="entry name" value="lpxc deacetylase, domain 2"/>
    <property type="match status" value="1"/>
</dbReference>
<comment type="cofactor">
    <cofactor evidence="1">
        <name>Zn(2+)</name>
        <dbReference type="ChEBI" id="CHEBI:29105"/>
    </cofactor>
</comment>
<dbReference type="UniPathway" id="UPA00359">
    <property type="reaction ID" value="UER00478"/>
</dbReference>
<keyword evidence="5" id="KW-0444">Lipid biosynthesis</keyword>
<gene>
    <name evidence="13" type="ORF">GH714_014412</name>
</gene>
<dbReference type="InterPro" id="IPR011334">
    <property type="entry name" value="UDP-acyl_GlcNac_deAcase_C"/>
</dbReference>
<evidence type="ECO:0000256" key="9">
    <source>
        <dbReference type="ARBA" id="ARBA00022833"/>
    </source>
</evidence>
<dbReference type="NCBIfam" id="TIGR00325">
    <property type="entry name" value="lpxC"/>
    <property type="match status" value="1"/>
</dbReference>
<evidence type="ECO:0000256" key="10">
    <source>
        <dbReference type="ARBA" id="ARBA00023098"/>
    </source>
</evidence>
<dbReference type="Gene3D" id="3.30.230.20">
    <property type="entry name" value="lpxc deacetylase, domain 1"/>
    <property type="match status" value="1"/>
</dbReference>
<keyword evidence="9" id="KW-0862">Zinc</keyword>
<comment type="pathway">
    <text evidence="2">Glycolipid biosynthesis; lipid IV(A) biosynthesis; lipid IV(A) from (3R)-3-hydroxytetradecanoyl-[acyl-carrier-protein] and UDP-N-acetyl-alpha-D-glucosamine: step 2/6.</text>
</comment>
<dbReference type="Pfam" id="PF03331">
    <property type="entry name" value="LpxC"/>
    <property type="match status" value="1"/>
</dbReference>
<proteinExistence type="inferred from homology"/>
<dbReference type="GO" id="GO:0016020">
    <property type="term" value="C:membrane"/>
    <property type="evidence" value="ECO:0007669"/>
    <property type="project" value="GOC"/>
</dbReference>
<evidence type="ECO:0000313" key="14">
    <source>
        <dbReference type="Proteomes" id="UP000467840"/>
    </source>
</evidence>
<dbReference type="EMBL" id="JAAGAX010000009">
    <property type="protein sequence ID" value="KAF2303185.1"/>
    <property type="molecule type" value="Genomic_DNA"/>
</dbReference>
<comment type="catalytic activity">
    <reaction evidence="11">
        <text>a UDP-3-O-[(3R)-3-hydroxyacyl]-N-acetyl-alpha-D-glucosamine + H2O = a UDP-3-O-[(3R)-3-hydroxyacyl]-alpha-D-glucosamine + acetate</text>
        <dbReference type="Rhea" id="RHEA:67816"/>
        <dbReference type="ChEBI" id="CHEBI:15377"/>
        <dbReference type="ChEBI" id="CHEBI:30089"/>
        <dbReference type="ChEBI" id="CHEBI:137740"/>
        <dbReference type="ChEBI" id="CHEBI:173225"/>
        <dbReference type="EC" id="3.5.1.108"/>
    </reaction>
</comment>
<evidence type="ECO:0000256" key="7">
    <source>
        <dbReference type="ARBA" id="ARBA00022723"/>
    </source>
</evidence>
<dbReference type="AlphaFoldDB" id="A0A6A6LRU6"/>
<keyword evidence="6" id="KW-0441">Lipid A biosynthesis</keyword>
<keyword evidence="8" id="KW-0378">Hydrolase</keyword>
<evidence type="ECO:0000256" key="6">
    <source>
        <dbReference type="ARBA" id="ARBA00022556"/>
    </source>
</evidence>
<sequence length="409" mass="45302">MPLNYHGSLIRREANNCADWLAKFDHGMPLVSFGFSAHLESYCPCCKAMFLKSGRLQQTIRRCVEVSGKGLHSGNESTVWLSPEYAQKGRYFDFHSKYSIPASIDFAQQNSPLCTTLSADRFKVRTVEHLLSALEATGIDNCKIQIFNNNVDSEEDDCDFEIPILDGSAKQWVEAIEKAGLVVAVDESGNSCERMAPYLNEPVYVCKNDSFVAAIPSPNVRLTYGIDFSKVCAIGCQWFSLAPLDDSFYVKQIASSRTFCIYEEVEQMRNIGLIKGGTLENAIVCSASKGWLNPPLRFPDEPCRHKILDLIGDLSLFARLGNQGLPVAHIIAYKIFVGGSFDIGIHQMNLELRDSQSHALTEENGWLFTSLLSTGGDSIQSSCGIFQLMARIWGNGLAVAPSKINHPFN</sequence>
<dbReference type="SUPFAM" id="SSF54211">
    <property type="entry name" value="Ribosomal protein S5 domain 2-like"/>
    <property type="match status" value="2"/>
</dbReference>
<comment type="caution">
    <text evidence="13">The sequence shown here is derived from an EMBL/GenBank/DDBJ whole genome shotgun (WGS) entry which is preliminary data.</text>
</comment>
<reference evidence="13 14" key="1">
    <citation type="journal article" date="2020" name="Mol. Plant">
        <title>The Chromosome-Based Rubber Tree Genome Provides New Insights into Spurge Genome Evolution and Rubber Biosynthesis.</title>
        <authorList>
            <person name="Liu J."/>
            <person name="Shi C."/>
            <person name="Shi C.C."/>
            <person name="Li W."/>
            <person name="Zhang Q.J."/>
            <person name="Zhang Y."/>
            <person name="Li K."/>
            <person name="Lu H.F."/>
            <person name="Shi C."/>
            <person name="Zhu S.T."/>
            <person name="Xiao Z.Y."/>
            <person name="Nan H."/>
            <person name="Yue Y."/>
            <person name="Zhu X.G."/>
            <person name="Wu Y."/>
            <person name="Hong X.N."/>
            <person name="Fan G.Y."/>
            <person name="Tong Y."/>
            <person name="Zhang D."/>
            <person name="Mao C.L."/>
            <person name="Liu Y.L."/>
            <person name="Hao S.J."/>
            <person name="Liu W.Q."/>
            <person name="Lv M.Q."/>
            <person name="Zhang H.B."/>
            <person name="Liu Y."/>
            <person name="Hu-Tang G.R."/>
            <person name="Wang J.P."/>
            <person name="Wang J.H."/>
            <person name="Sun Y.H."/>
            <person name="Ni S.B."/>
            <person name="Chen W.B."/>
            <person name="Zhang X.C."/>
            <person name="Jiao Y.N."/>
            <person name="Eichler E.E."/>
            <person name="Li G.H."/>
            <person name="Liu X."/>
            <person name="Gao L.Z."/>
        </authorList>
    </citation>
    <scope>NUCLEOTIDE SEQUENCE [LARGE SCALE GENOMIC DNA]</scope>
    <source>
        <strain evidence="14">cv. GT1</strain>
        <tissue evidence="13">Leaf</tissue>
    </source>
</reference>
<name>A0A6A6LRU6_HEVBR</name>
<evidence type="ECO:0000256" key="5">
    <source>
        <dbReference type="ARBA" id="ARBA00022516"/>
    </source>
</evidence>